<dbReference type="InParanoid" id="H2XML1"/>
<reference evidence="1" key="3">
    <citation type="submission" date="2025-09" db="UniProtKB">
        <authorList>
            <consortium name="Ensembl"/>
        </authorList>
    </citation>
    <scope>IDENTIFICATION</scope>
</reference>
<reference evidence="1" key="2">
    <citation type="submission" date="2025-08" db="UniProtKB">
        <authorList>
            <consortium name="Ensembl"/>
        </authorList>
    </citation>
    <scope>IDENTIFICATION</scope>
</reference>
<proteinExistence type="predicted"/>
<reference evidence="2" key="1">
    <citation type="journal article" date="2002" name="Science">
        <title>The draft genome of Ciona intestinalis: insights into chordate and vertebrate origins.</title>
        <authorList>
            <person name="Dehal P."/>
            <person name="Satou Y."/>
            <person name="Campbell R.K."/>
            <person name="Chapman J."/>
            <person name="Degnan B."/>
            <person name="De Tomaso A."/>
            <person name="Davidson B."/>
            <person name="Di Gregorio A."/>
            <person name="Gelpke M."/>
            <person name="Goodstein D.M."/>
            <person name="Harafuji N."/>
            <person name="Hastings K.E."/>
            <person name="Ho I."/>
            <person name="Hotta K."/>
            <person name="Huang W."/>
            <person name="Kawashima T."/>
            <person name="Lemaire P."/>
            <person name="Martinez D."/>
            <person name="Meinertzhagen I.A."/>
            <person name="Necula S."/>
            <person name="Nonaka M."/>
            <person name="Putnam N."/>
            <person name="Rash S."/>
            <person name="Saiga H."/>
            <person name="Satake M."/>
            <person name="Terry A."/>
            <person name="Yamada L."/>
            <person name="Wang H.G."/>
            <person name="Awazu S."/>
            <person name="Azumi K."/>
            <person name="Boore J."/>
            <person name="Branno M."/>
            <person name="Chin-Bow S."/>
            <person name="DeSantis R."/>
            <person name="Doyle S."/>
            <person name="Francino P."/>
            <person name="Keys D.N."/>
            <person name="Haga S."/>
            <person name="Hayashi H."/>
            <person name="Hino K."/>
            <person name="Imai K.S."/>
            <person name="Inaba K."/>
            <person name="Kano S."/>
            <person name="Kobayashi K."/>
            <person name="Kobayashi M."/>
            <person name="Lee B.I."/>
            <person name="Makabe K.W."/>
            <person name="Manohar C."/>
            <person name="Matassi G."/>
            <person name="Medina M."/>
            <person name="Mochizuki Y."/>
            <person name="Mount S."/>
            <person name="Morishita T."/>
            <person name="Miura S."/>
            <person name="Nakayama A."/>
            <person name="Nishizaka S."/>
            <person name="Nomoto H."/>
            <person name="Ohta F."/>
            <person name="Oishi K."/>
            <person name="Rigoutsos I."/>
            <person name="Sano M."/>
            <person name="Sasaki A."/>
            <person name="Sasakura Y."/>
            <person name="Shoguchi E."/>
            <person name="Shin-i T."/>
            <person name="Spagnuolo A."/>
            <person name="Stainier D."/>
            <person name="Suzuki M.M."/>
            <person name="Tassy O."/>
            <person name="Takatori N."/>
            <person name="Tokuoka M."/>
            <person name="Yagi K."/>
            <person name="Yoshizaki F."/>
            <person name="Wada S."/>
            <person name="Zhang C."/>
            <person name="Hyatt P.D."/>
            <person name="Larimer F."/>
            <person name="Detter C."/>
            <person name="Doggett N."/>
            <person name="Glavina T."/>
            <person name="Hawkins T."/>
            <person name="Richardson P."/>
            <person name="Lucas S."/>
            <person name="Kohara Y."/>
            <person name="Levine M."/>
            <person name="Satoh N."/>
            <person name="Rokhsar D.S."/>
        </authorList>
    </citation>
    <scope>NUCLEOTIDE SEQUENCE [LARGE SCALE GENOMIC DNA]</scope>
</reference>
<evidence type="ECO:0000313" key="1">
    <source>
        <dbReference type="Ensembl" id="ENSCINP00000030894.1"/>
    </source>
</evidence>
<name>H2XML1_CIOIN</name>
<accession>H2XML1</accession>
<dbReference type="Ensembl" id="ENSCINT00000035668.1">
    <property type="protein sequence ID" value="ENSCINP00000030894.1"/>
    <property type="gene ID" value="ENSCING00000018137.1"/>
</dbReference>
<dbReference type="AlphaFoldDB" id="H2XML1"/>
<evidence type="ECO:0000313" key="2">
    <source>
        <dbReference type="Proteomes" id="UP000008144"/>
    </source>
</evidence>
<organism evidence="1 2">
    <name type="scientific">Ciona intestinalis</name>
    <name type="common">Transparent sea squirt</name>
    <name type="synonym">Ascidia intestinalis</name>
    <dbReference type="NCBI Taxonomy" id="7719"/>
    <lineage>
        <taxon>Eukaryota</taxon>
        <taxon>Metazoa</taxon>
        <taxon>Chordata</taxon>
        <taxon>Tunicata</taxon>
        <taxon>Ascidiacea</taxon>
        <taxon>Phlebobranchia</taxon>
        <taxon>Cionidae</taxon>
        <taxon>Ciona</taxon>
    </lineage>
</organism>
<protein>
    <submittedName>
        <fullName evidence="1">Uncharacterized protein</fullName>
    </submittedName>
</protein>
<sequence>MTLFKTIIWKNVEGILPTYIVMERFCFRTVFTCI</sequence>
<dbReference type="Proteomes" id="UP000008144">
    <property type="component" value="Unassembled WGS sequence"/>
</dbReference>
<dbReference type="HOGENOM" id="CLU_3379429_0_0_1"/>
<keyword evidence="2" id="KW-1185">Reference proteome</keyword>